<dbReference type="Proteomes" id="UP001291309">
    <property type="component" value="Unassembled WGS sequence"/>
</dbReference>
<reference evidence="1 2" key="1">
    <citation type="submission" date="2023-12" db="EMBL/GenBank/DDBJ databases">
        <title>the genome sequence of Hyalangium sp. s54d21.</title>
        <authorList>
            <person name="Zhang X."/>
        </authorList>
    </citation>
    <scope>NUCLEOTIDE SEQUENCE [LARGE SCALE GENOMIC DNA]</scope>
    <source>
        <strain evidence="2">s54d21</strain>
    </source>
</reference>
<protein>
    <recommendedName>
        <fullName evidence="3">Secreted protein</fullName>
    </recommendedName>
</protein>
<evidence type="ECO:0000313" key="2">
    <source>
        <dbReference type="Proteomes" id="UP001291309"/>
    </source>
</evidence>
<evidence type="ECO:0008006" key="3">
    <source>
        <dbReference type="Google" id="ProtNLM"/>
    </source>
</evidence>
<accession>A0ABU5HIM0</accession>
<gene>
    <name evidence="1" type="ORF">SYV04_41835</name>
</gene>
<name>A0ABU5HIM0_9BACT</name>
<proteinExistence type="predicted"/>
<comment type="caution">
    <text evidence="1">The sequence shown here is derived from an EMBL/GenBank/DDBJ whole genome shotgun (WGS) entry which is preliminary data.</text>
</comment>
<evidence type="ECO:0000313" key="1">
    <source>
        <dbReference type="EMBL" id="MDY7233002.1"/>
    </source>
</evidence>
<dbReference type="EMBL" id="JAXIVS010000026">
    <property type="protein sequence ID" value="MDY7233002.1"/>
    <property type="molecule type" value="Genomic_DNA"/>
</dbReference>
<keyword evidence="2" id="KW-1185">Reference proteome</keyword>
<sequence length="171" mass="19153">MLVTGALLLPTPAHAQPVGQRCAADYQTGEQAVFRAELMRWCGLTRNVGPADWTCPSEYIEANPVTNPWGKNTYSSVNDGFDVNATYAMLLSNSYPTSYFVDADGYCKPWLSTRRARPYYAIFGTTANIYDTHNRQLFLHPTQFSCTLYLDKNGTQPATGYDFYLNAFCVP</sequence>
<organism evidence="1 2">
    <name type="scientific">Hyalangium rubrum</name>
    <dbReference type="NCBI Taxonomy" id="3103134"/>
    <lineage>
        <taxon>Bacteria</taxon>
        <taxon>Pseudomonadati</taxon>
        <taxon>Myxococcota</taxon>
        <taxon>Myxococcia</taxon>
        <taxon>Myxococcales</taxon>
        <taxon>Cystobacterineae</taxon>
        <taxon>Archangiaceae</taxon>
        <taxon>Hyalangium</taxon>
    </lineage>
</organism>
<dbReference type="RefSeq" id="WP_321551715.1">
    <property type="nucleotide sequence ID" value="NZ_JAXIVS010000026.1"/>
</dbReference>